<accession>A0ABY4HHR7</accession>
<sequence length="211" mass="24900">MDIENQVKEVLTFFKGLTYNEVEKKIIGRIYILNEDYYEVEINFTDFPNSLPVVKELLTRIPIKADRHTYTDNGSLCFTTRANAEILLKTKIKTLKDFINHILIPYLRNNSYYEIHNKYFSNEYSHGTLGVMESYKDILMINDNYKIARLILDRIEGRNLKFKDLCYCNSNLPLKKCKNGKHEKAYRTFKLISSDTLTNDLVKIIEFLKLD</sequence>
<name>A0ABY4HHR7_9FLAO</name>
<keyword evidence="2" id="KW-1185">Reference proteome</keyword>
<dbReference type="Proteomes" id="UP000830454">
    <property type="component" value="Chromosome"/>
</dbReference>
<protein>
    <submittedName>
        <fullName evidence="1">Uncharacterized protein</fullName>
    </submittedName>
</protein>
<gene>
    <name evidence="1" type="ORF">LXD69_09995</name>
</gene>
<proteinExistence type="predicted"/>
<evidence type="ECO:0000313" key="1">
    <source>
        <dbReference type="EMBL" id="UOX32383.1"/>
    </source>
</evidence>
<evidence type="ECO:0000313" key="2">
    <source>
        <dbReference type="Proteomes" id="UP000830454"/>
    </source>
</evidence>
<reference evidence="1" key="1">
    <citation type="submission" date="2021-12" db="EMBL/GenBank/DDBJ databases">
        <authorList>
            <person name="Cha I.-T."/>
            <person name="Lee K.-E."/>
            <person name="Park S.-J."/>
        </authorList>
    </citation>
    <scope>NUCLEOTIDE SEQUENCE</scope>
    <source>
        <strain evidence="1">YSM-43</strain>
    </source>
</reference>
<organism evidence="1 2">
    <name type="scientific">Flavobacterium sediminilitoris</name>
    <dbReference type="NCBI Taxonomy" id="2024526"/>
    <lineage>
        <taxon>Bacteria</taxon>
        <taxon>Pseudomonadati</taxon>
        <taxon>Bacteroidota</taxon>
        <taxon>Flavobacteriia</taxon>
        <taxon>Flavobacteriales</taxon>
        <taxon>Flavobacteriaceae</taxon>
        <taxon>Flavobacterium</taxon>
    </lineage>
</organism>
<dbReference type="EMBL" id="CP090145">
    <property type="protein sequence ID" value="UOX32383.1"/>
    <property type="molecule type" value="Genomic_DNA"/>
</dbReference>
<reference evidence="1" key="2">
    <citation type="submission" date="2022-04" db="EMBL/GenBank/DDBJ databases">
        <title>Complete Genome Sequence of Flavobacterium sediminilitoris YSM-43, Isolated from a Tidal Sediment.</title>
        <authorList>
            <person name="Lee P.A."/>
        </authorList>
    </citation>
    <scope>NUCLEOTIDE SEQUENCE</scope>
    <source>
        <strain evidence="1">YSM-43</strain>
    </source>
</reference>
<dbReference type="RefSeq" id="WP_246915047.1">
    <property type="nucleotide sequence ID" value="NZ_CP090145.1"/>
</dbReference>